<dbReference type="RefSeq" id="WP_062149409.1">
    <property type="nucleotide sequence ID" value="NZ_CP013002.1"/>
</dbReference>
<reference evidence="3 4" key="1">
    <citation type="submission" date="2015-10" db="EMBL/GenBank/DDBJ databases">
        <title>Conservation of the essential genome among Caulobacter and Brevundimonas species.</title>
        <authorList>
            <person name="Scott D."/>
            <person name="Ely B."/>
        </authorList>
    </citation>
    <scope>NUCLEOTIDE SEQUENCE [LARGE SCALE GENOMIC DNA]</scope>
    <source>
        <strain evidence="3 4">CB4</strain>
    </source>
</reference>
<feature type="transmembrane region" description="Helical" evidence="1">
    <location>
        <begin position="88"/>
        <end position="111"/>
    </location>
</feature>
<feature type="transmembrane region" description="Helical" evidence="1">
    <location>
        <begin position="228"/>
        <end position="247"/>
    </location>
</feature>
<dbReference type="AlphaFoldDB" id="A0A0P0P2U5"/>
<organism evidence="3 4">
    <name type="scientific">Caulobacter henricii</name>
    <dbReference type="NCBI Taxonomy" id="69395"/>
    <lineage>
        <taxon>Bacteria</taxon>
        <taxon>Pseudomonadati</taxon>
        <taxon>Pseudomonadota</taxon>
        <taxon>Alphaproteobacteria</taxon>
        <taxon>Caulobacterales</taxon>
        <taxon>Caulobacteraceae</taxon>
        <taxon>Caulobacter</taxon>
    </lineage>
</organism>
<keyword evidence="2" id="KW-0732">Signal</keyword>
<gene>
    <name evidence="3" type="ORF">AQ619_15050</name>
</gene>
<keyword evidence="1" id="KW-0812">Transmembrane</keyword>
<keyword evidence="1" id="KW-0472">Membrane</keyword>
<dbReference type="Proteomes" id="UP000056905">
    <property type="component" value="Chromosome"/>
</dbReference>
<accession>A0A0P0P2U5</accession>
<evidence type="ECO:0000313" key="4">
    <source>
        <dbReference type="Proteomes" id="UP000056905"/>
    </source>
</evidence>
<dbReference type="EMBL" id="CP013002">
    <property type="protein sequence ID" value="ALL14559.1"/>
    <property type="molecule type" value="Genomic_DNA"/>
</dbReference>
<feature type="transmembrane region" description="Helical" evidence="1">
    <location>
        <begin position="61"/>
        <end position="82"/>
    </location>
</feature>
<feature type="chain" id="PRO_5006052718" evidence="2">
    <location>
        <begin position="25"/>
        <end position="283"/>
    </location>
</feature>
<feature type="transmembrane region" description="Helical" evidence="1">
    <location>
        <begin position="34"/>
        <end position="54"/>
    </location>
</feature>
<sequence length="283" mass="29766">MKAIRFLAAIQAVACLGVSLMAIAAAGAGRNALLMQTLAAVVALGLAVVVTRFWRKAGWRYWLLVAACALALVWTLMSGVTLEGARRWLALGPVQLHTASLALPVAAWAFARGFEDRRVAPLAAALSFALLYQHDAASSLAWALALGAATLVRRPRQMVPWAVVVVAAVFAYAAWTEPDTLPAVPYVEGLIRAGFEASPVTGALVAILMFSLPAPFLLVAFSRSERRAEALALAALWTGWIAGNLFGNYPAPVLGYGAGPVLAWGLSLGLVLAEPSKEDEPGP</sequence>
<dbReference type="KEGG" id="chq:AQ619_15050"/>
<name>A0A0P0P2U5_9CAUL</name>
<dbReference type="OrthoDB" id="5520726at2"/>
<evidence type="ECO:0000256" key="2">
    <source>
        <dbReference type="SAM" id="SignalP"/>
    </source>
</evidence>
<feature type="transmembrane region" description="Helical" evidence="1">
    <location>
        <begin position="158"/>
        <end position="175"/>
    </location>
</feature>
<evidence type="ECO:0000256" key="1">
    <source>
        <dbReference type="SAM" id="Phobius"/>
    </source>
</evidence>
<keyword evidence="4" id="KW-1185">Reference proteome</keyword>
<feature type="transmembrane region" description="Helical" evidence="1">
    <location>
        <begin position="200"/>
        <end position="221"/>
    </location>
</feature>
<feature type="signal peptide" evidence="2">
    <location>
        <begin position="1"/>
        <end position="24"/>
    </location>
</feature>
<protein>
    <submittedName>
        <fullName evidence="3">Uncharacterized protein</fullName>
    </submittedName>
</protein>
<dbReference type="STRING" id="69395.AQ619_15050"/>
<evidence type="ECO:0000313" key="3">
    <source>
        <dbReference type="EMBL" id="ALL14559.1"/>
    </source>
</evidence>
<keyword evidence="1" id="KW-1133">Transmembrane helix</keyword>
<proteinExistence type="predicted"/>